<evidence type="ECO:0000313" key="1">
    <source>
        <dbReference type="EMBL" id="EGJ71721.1"/>
    </source>
</evidence>
<dbReference type="EMBL" id="CM001167">
    <property type="protein sequence ID" value="EGJ71721.1"/>
    <property type="molecule type" value="Genomic_DNA"/>
</dbReference>
<name>F3ZQ55_9BACE</name>
<dbReference type="InterPro" id="IPR003749">
    <property type="entry name" value="ThiS/MoaD-like"/>
</dbReference>
<dbReference type="InterPro" id="IPR010035">
    <property type="entry name" value="Thi_S"/>
</dbReference>
<evidence type="ECO:0000313" key="2">
    <source>
        <dbReference type="Proteomes" id="UP000018439"/>
    </source>
</evidence>
<dbReference type="OrthoDB" id="1525151at2"/>
<keyword evidence="2" id="KW-1185">Reference proteome</keyword>
<dbReference type="SUPFAM" id="SSF54285">
    <property type="entry name" value="MoaD/ThiS"/>
    <property type="match status" value="1"/>
</dbReference>
<dbReference type="STRING" id="679937.Bcop_1527"/>
<dbReference type="Proteomes" id="UP000018439">
    <property type="component" value="Chromosome"/>
</dbReference>
<dbReference type="NCBIfam" id="TIGR01683">
    <property type="entry name" value="thiS"/>
    <property type="match status" value="1"/>
</dbReference>
<dbReference type="PANTHER" id="PTHR34472">
    <property type="entry name" value="SULFUR CARRIER PROTEIN THIS"/>
    <property type="match status" value="1"/>
</dbReference>
<proteinExistence type="predicted"/>
<dbReference type="InterPro" id="IPR012675">
    <property type="entry name" value="Beta-grasp_dom_sf"/>
</dbReference>
<protein>
    <submittedName>
        <fullName evidence="1">Thiamine biosynthesis protein ThiS</fullName>
    </submittedName>
</protein>
<dbReference type="InterPro" id="IPR016155">
    <property type="entry name" value="Mopterin_synth/thiamin_S_b"/>
</dbReference>
<dbReference type="eggNOG" id="COG2104">
    <property type="taxonomic scope" value="Bacteria"/>
</dbReference>
<dbReference type="Gene3D" id="3.10.20.30">
    <property type="match status" value="1"/>
</dbReference>
<dbReference type="PANTHER" id="PTHR34472:SF1">
    <property type="entry name" value="SULFUR CARRIER PROTEIN THIS"/>
    <property type="match status" value="1"/>
</dbReference>
<reference evidence="1 2" key="1">
    <citation type="journal article" date="2011" name="Stand. Genomic Sci.">
        <title>Non-contiguous finished genome sequence of Bacteroides coprosuis type strain (PC139).</title>
        <authorList>
            <person name="Land M."/>
            <person name="Held B."/>
            <person name="Gronow S."/>
            <person name="Abt B."/>
            <person name="Lucas S."/>
            <person name="Del Rio T.G."/>
            <person name="Nolan M."/>
            <person name="Tice H."/>
            <person name="Cheng J.F."/>
            <person name="Pitluck S."/>
            <person name="Liolios K."/>
            <person name="Pagani I."/>
            <person name="Ivanova N."/>
            <person name="Mavromatis K."/>
            <person name="Mikhailova N."/>
            <person name="Pati A."/>
            <person name="Tapia R."/>
            <person name="Han C."/>
            <person name="Goodwin L."/>
            <person name="Chen A."/>
            <person name="Palaniappan K."/>
            <person name="Hauser L."/>
            <person name="Brambilla E.M."/>
            <person name="Rohde M."/>
            <person name="Goker M."/>
            <person name="Detter J.C."/>
            <person name="Woyke T."/>
            <person name="Bristow J."/>
            <person name="Eisen J.A."/>
            <person name="Markowitz V."/>
            <person name="Hugenholtz P."/>
            <person name="Kyrpides N.C."/>
            <person name="Klenk H.P."/>
            <person name="Lapidus A."/>
        </authorList>
    </citation>
    <scope>NUCLEOTIDE SEQUENCE [LARGE SCALE GENOMIC DNA]</scope>
    <source>
        <strain evidence="1 2">DSM 18011</strain>
    </source>
</reference>
<sequence>MKIILNNKPVEVKEGSSLSDLASQLNLPAQGIAIAIDYKVIPRNMWVNTKLEEDLELMVIEAVSGG</sequence>
<dbReference type="AlphaFoldDB" id="F3ZQ55"/>
<dbReference type="CDD" id="cd00565">
    <property type="entry name" value="Ubl_ThiS"/>
    <property type="match status" value="1"/>
</dbReference>
<dbReference type="HOGENOM" id="CLU_174611_2_1_10"/>
<gene>
    <name evidence="1" type="ORF">Bcop_1527</name>
</gene>
<organism evidence="1 2">
    <name type="scientific">Bacteroides coprosuis DSM 18011</name>
    <dbReference type="NCBI Taxonomy" id="679937"/>
    <lineage>
        <taxon>Bacteria</taxon>
        <taxon>Pseudomonadati</taxon>
        <taxon>Bacteroidota</taxon>
        <taxon>Bacteroidia</taxon>
        <taxon>Bacteroidales</taxon>
        <taxon>Bacteroidaceae</taxon>
        <taxon>Bacteroides</taxon>
    </lineage>
</organism>
<dbReference type="Pfam" id="PF02597">
    <property type="entry name" value="ThiS"/>
    <property type="match status" value="1"/>
</dbReference>
<accession>F3ZQ55</accession>